<gene>
    <name evidence="7" type="ORF">BDK51DRAFT_13419</name>
</gene>
<evidence type="ECO:0000256" key="1">
    <source>
        <dbReference type="ARBA" id="ARBA00004123"/>
    </source>
</evidence>
<evidence type="ECO:0000256" key="4">
    <source>
        <dbReference type="ARBA" id="ARBA00022927"/>
    </source>
</evidence>
<dbReference type="Proteomes" id="UP000269721">
    <property type="component" value="Unassembled WGS sequence"/>
</dbReference>
<dbReference type="PANTHER" id="PTHR12363:SF33">
    <property type="entry name" value="IMPORTIN-13"/>
    <property type="match status" value="1"/>
</dbReference>
<evidence type="ECO:0000313" key="7">
    <source>
        <dbReference type="EMBL" id="RKO90684.1"/>
    </source>
</evidence>
<dbReference type="InterPro" id="IPR057942">
    <property type="entry name" value="TPR_TNPO3_IPO13_3rd"/>
</dbReference>
<protein>
    <recommendedName>
        <fullName evidence="9">Armadillo-type protein</fullName>
    </recommendedName>
</protein>
<dbReference type="SUPFAM" id="SSF48371">
    <property type="entry name" value="ARM repeat"/>
    <property type="match status" value="1"/>
</dbReference>
<dbReference type="GO" id="GO:0005634">
    <property type="term" value="C:nucleus"/>
    <property type="evidence" value="ECO:0007669"/>
    <property type="project" value="UniProtKB-SubCell"/>
</dbReference>
<keyword evidence="5" id="KW-0539">Nucleus</keyword>
<dbReference type="InterPro" id="IPR051345">
    <property type="entry name" value="Importin_beta-like_NTR"/>
</dbReference>
<dbReference type="AlphaFoldDB" id="A0A4P9WDP7"/>
<reference evidence="8" key="1">
    <citation type="journal article" date="2018" name="Nat. Microbiol.">
        <title>Leveraging single-cell genomics to expand the fungal tree of life.</title>
        <authorList>
            <person name="Ahrendt S.R."/>
            <person name="Quandt C.A."/>
            <person name="Ciobanu D."/>
            <person name="Clum A."/>
            <person name="Salamov A."/>
            <person name="Andreopoulos B."/>
            <person name="Cheng J.F."/>
            <person name="Woyke T."/>
            <person name="Pelin A."/>
            <person name="Henrissat B."/>
            <person name="Reynolds N.K."/>
            <person name="Benny G.L."/>
            <person name="Smith M.E."/>
            <person name="James T.Y."/>
            <person name="Grigoriev I.V."/>
        </authorList>
    </citation>
    <scope>NUCLEOTIDE SEQUENCE [LARGE SCALE GENOMIC DNA]</scope>
</reference>
<dbReference type="Pfam" id="PF24140">
    <property type="entry name" value="TPR_TNPO3_IPO13_3rd"/>
    <property type="match status" value="1"/>
</dbReference>
<evidence type="ECO:0000256" key="2">
    <source>
        <dbReference type="ARBA" id="ARBA00007991"/>
    </source>
</evidence>
<comment type="similarity">
    <text evidence="2">Belongs to the importin beta family.</text>
</comment>
<dbReference type="InterPro" id="IPR016024">
    <property type="entry name" value="ARM-type_fold"/>
</dbReference>
<evidence type="ECO:0008006" key="9">
    <source>
        <dbReference type="Google" id="ProtNLM"/>
    </source>
</evidence>
<sequence length="507" mass="55507">RALRCAQSWVQYGIRFSSMGPLVERVISLLPDPEIFQPATEVLIELVASPSMKGYEETLCNKLVPVLTSGTLRDNFARAVSEEDEHGVGTMCRLLIQIGDTYTGFLVRNFVRPDVAVFIEMMIACTGFGGYFPAEQEITDLPLQFWSTLACSITEAQVPETLSTSSSIDKLHVDPVTGVPLMQPLPPADTAAVDPNRPAADRARSAAIGNTYATVELDATLWCIKAIAEEVSGAESVHVPRMFGPEFMGRLASVPPRQLTRVKRTALLTIGEYAEWLRGNHASFETIVPFVIACIRDPELSTAAVTGLHKLCDCCRHEMVQGVDLLVEVWPVEKALLVKGVSCVIQVLPPDALLPRLISVLHVIVRDTQMAMETLREDHLHARESILEQLALLKACCQGIGSTLREDEEPVIIDPSLHPPTPTPTHPPADADQQRAVSTVMWEVTERICSVWGGDEEVMQALCDFIEKTLAAGTILPIFTPNIPALVHLLVAMYRATPFACFLKAAA</sequence>
<keyword evidence="3" id="KW-0813">Transport</keyword>
<proteinExistence type="inferred from homology"/>
<dbReference type="Gene3D" id="1.25.10.10">
    <property type="entry name" value="Leucine-rich Repeat Variant"/>
    <property type="match status" value="2"/>
</dbReference>
<dbReference type="GO" id="GO:0005737">
    <property type="term" value="C:cytoplasm"/>
    <property type="evidence" value="ECO:0007669"/>
    <property type="project" value="TreeGrafter"/>
</dbReference>
<comment type="subcellular location">
    <subcellularLocation>
        <location evidence="1">Nucleus</location>
    </subcellularLocation>
</comment>
<feature type="compositionally biased region" description="Pro residues" evidence="6">
    <location>
        <begin position="417"/>
        <end position="427"/>
    </location>
</feature>
<feature type="non-terminal residue" evidence="7">
    <location>
        <position position="507"/>
    </location>
</feature>
<evidence type="ECO:0000256" key="5">
    <source>
        <dbReference type="ARBA" id="ARBA00023242"/>
    </source>
</evidence>
<name>A0A4P9WDP7_9FUNG</name>
<feature type="region of interest" description="Disordered" evidence="6">
    <location>
        <begin position="412"/>
        <end position="434"/>
    </location>
</feature>
<organism evidence="7 8">
    <name type="scientific">Blyttiomyces helicus</name>
    <dbReference type="NCBI Taxonomy" id="388810"/>
    <lineage>
        <taxon>Eukaryota</taxon>
        <taxon>Fungi</taxon>
        <taxon>Fungi incertae sedis</taxon>
        <taxon>Chytridiomycota</taxon>
        <taxon>Chytridiomycota incertae sedis</taxon>
        <taxon>Chytridiomycetes</taxon>
        <taxon>Chytridiomycetes incertae sedis</taxon>
        <taxon>Blyttiomyces</taxon>
    </lineage>
</organism>
<evidence type="ECO:0000256" key="3">
    <source>
        <dbReference type="ARBA" id="ARBA00022448"/>
    </source>
</evidence>
<evidence type="ECO:0000256" key="6">
    <source>
        <dbReference type="SAM" id="MobiDB-lite"/>
    </source>
</evidence>
<keyword evidence="8" id="KW-1185">Reference proteome</keyword>
<feature type="non-terminal residue" evidence="7">
    <location>
        <position position="1"/>
    </location>
</feature>
<evidence type="ECO:0000313" key="8">
    <source>
        <dbReference type="Proteomes" id="UP000269721"/>
    </source>
</evidence>
<dbReference type="EMBL" id="KZ995435">
    <property type="protein sequence ID" value="RKO90684.1"/>
    <property type="molecule type" value="Genomic_DNA"/>
</dbReference>
<dbReference type="OrthoDB" id="2016913at2759"/>
<dbReference type="InterPro" id="IPR011989">
    <property type="entry name" value="ARM-like"/>
</dbReference>
<dbReference type="GO" id="GO:0006606">
    <property type="term" value="P:protein import into nucleus"/>
    <property type="evidence" value="ECO:0007669"/>
    <property type="project" value="TreeGrafter"/>
</dbReference>
<dbReference type="PANTHER" id="PTHR12363">
    <property type="entry name" value="TRANSPORTIN 3 AND IMPORTIN 13"/>
    <property type="match status" value="1"/>
</dbReference>
<keyword evidence="4" id="KW-0653">Protein transport</keyword>
<accession>A0A4P9WDP7</accession>